<feature type="compositionally biased region" description="Low complexity" evidence="6">
    <location>
        <begin position="464"/>
        <end position="483"/>
    </location>
</feature>
<protein>
    <submittedName>
        <fullName evidence="7">Sugar ABC transporter substrate-binding protein</fullName>
    </submittedName>
</protein>
<keyword evidence="2" id="KW-0732">Signal</keyword>
<keyword evidence="1" id="KW-1003">Cell membrane</keyword>
<accession>A0A3G9IUE1</accession>
<feature type="region of interest" description="Disordered" evidence="6">
    <location>
        <begin position="457"/>
        <end position="483"/>
    </location>
</feature>
<dbReference type="OrthoDB" id="2675752at2"/>
<dbReference type="Proteomes" id="UP000275368">
    <property type="component" value="Chromosome"/>
</dbReference>
<evidence type="ECO:0000313" key="7">
    <source>
        <dbReference type="EMBL" id="BBH22016.1"/>
    </source>
</evidence>
<evidence type="ECO:0000256" key="2">
    <source>
        <dbReference type="ARBA" id="ARBA00022729"/>
    </source>
</evidence>
<dbReference type="EMBL" id="AP019308">
    <property type="protein sequence ID" value="BBH22016.1"/>
    <property type="molecule type" value="Genomic_DNA"/>
</dbReference>
<keyword evidence="4" id="KW-0564">Palmitate</keyword>
<proteinExistence type="predicted"/>
<evidence type="ECO:0000256" key="4">
    <source>
        <dbReference type="ARBA" id="ARBA00023139"/>
    </source>
</evidence>
<dbReference type="SUPFAM" id="SSF53850">
    <property type="entry name" value="Periplasmic binding protein-like II"/>
    <property type="match status" value="1"/>
</dbReference>
<name>A0A3G9IUE1_9BACL</name>
<dbReference type="PANTHER" id="PTHR43649">
    <property type="entry name" value="ARABINOSE-BINDING PROTEIN-RELATED"/>
    <property type="match status" value="1"/>
</dbReference>
<keyword evidence="3" id="KW-0472">Membrane</keyword>
<evidence type="ECO:0000256" key="1">
    <source>
        <dbReference type="ARBA" id="ARBA00022475"/>
    </source>
</evidence>
<dbReference type="InterPro" id="IPR006059">
    <property type="entry name" value="SBP"/>
</dbReference>
<dbReference type="KEGG" id="pbk:Back11_33610"/>
<dbReference type="PANTHER" id="PTHR43649:SF33">
    <property type="entry name" value="POLYGALACTURONAN_RHAMNOGALACTURONAN-BINDING PROTEIN YTCQ"/>
    <property type="match status" value="1"/>
</dbReference>
<sequence length="483" mass="53873">MDDLKGFYYKRIALMCALGSTIVMSGCSLGGGGSDTSSEKSTLKVMYYDERSFYDQFGMLYAALHPNVDFSVVSNQNTSNEPVKDPEAVFDKFIEEQQPDIIMLSPDELTKYAGEGKLVELDAMTEEKDYNKGTLIPGLLDYMKDLGEGKIYGLSPNFYSQVIFYNKDMFTKYGIALPEDHMSWDKLFELAQRFPRDGAKDKRVYGLNLGYNSDIFQLGSLIGGAQNLSMFNPKSKQVTIDTDAWKKVFQTAINGLKSGAMYKEDQNGSSNSTYEDYLLRDPFVSGKAAMTMDGAYMMNQIKEAQTRLKDKVIKNWDIVTVPIDPQNPDSSPYMSFGQIFAINSKSVNIDAAKDFIRYVTSDEFARVNAKRNNGNFPVRTKYIVDDGNHNMTAFYSLKPMQSSIYKDLDKLPQNFFNQFMGIAQEGLKGVLDGKKSIDEALALVQTKGQQALVKEIANEKNKPAEASSGTSSTKATSTTSIAK</sequence>
<dbReference type="AlphaFoldDB" id="A0A3G9IUE1"/>
<dbReference type="PROSITE" id="PS51257">
    <property type="entry name" value="PROKAR_LIPOPROTEIN"/>
    <property type="match status" value="1"/>
</dbReference>
<evidence type="ECO:0000256" key="3">
    <source>
        <dbReference type="ARBA" id="ARBA00023136"/>
    </source>
</evidence>
<dbReference type="Gene3D" id="3.40.190.10">
    <property type="entry name" value="Periplasmic binding protein-like II"/>
    <property type="match status" value="1"/>
</dbReference>
<dbReference type="InterPro" id="IPR050490">
    <property type="entry name" value="Bact_solute-bd_prot1"/>
</dbReference>
<keyword evidence="8" id="KW-1185">Reference proteome</keyword>
<gene>
    <name evidence="7" type="ORF">Back11_33610</name>
</gene>
<evidence type="ECO:0000256" key="6">
    <source>
        <dbReference type="SAM" id="MobiDB-lite"/>
    </source>
</evidence>
<evidence type="ECO:0000256" key="5">
    <source>
        <dbReference type="ARBA" id="ARBA00023288"/>
    </source>
</evidence>
<keyword evidence="5" id="KW-0449">Lipoprotein</keyword>
<reference evidence="7 8" key="1">
    <citation type="submission" date="2018-11" db="EMBL/GenBank/DDBJ databases">
        <title>Complete genome sequence of Paenibacillus baekrokdamisoli strain KCTC 33723.</title>
        <authorList>
            <person name="Kang S.W."/>
            <person name="Lee K.C."/>
            <person name="Kim K.K."/>
            <person name="Kim J.S."/>
            <person name="Kim D.S."/>
            <person name="Ko S.H."/>
            <person name="Yang S.H."/>
            <person name="Lee J.S."/>
        </authorList>
    </citation>
    <scope>NUCLEOTIDE SEQUENCE [LARGE SCALE GENOMIC DNA]</scope>
    <source>
        <strain evidence="7 8">KCTC 33723</strain>
    </source>
</reference>
<evidence type="ECO:0000313" key="8">
    <source>
        <dbReference type="Proteomes" id="UP000275368"/>
    </source>
</evidence>
<dbReference type="Pfam" id="PF01547">
    <property type="entry name" value="SBP_bac_1"/>
    <property type="match status" value="1"/>
</dbReference>
<organism evidence="7 8">
    <name type="scientific">Paenibacillus baekrokdamisoli</name>
    <dbReference type="NCBI Taxonomy" id="1712516"/>
    <lineage>
        <taxon>Bacteria</taxon>
        <taxon>Bacillati</taxon>
        <taxon>Bacillota</taxon>
        <taxon>Bacilli</taxon>
        <taxon>Bacillales</taxon>
        <taxon>Paenibacillaceae</taxon>
        <taxon>Paenibacillus</taxon>
    </lineage>
</organism>